<keyword evidence="3" id="KW-0347">Helicase</keyword>
<dbReference type="CDD" id="cd18785">
    <property type="entry name" value="SF2_C"/>
    <property type="match status" value="1"/>
</dbReference>
<keyword evidence="4" id="KW-0067">ATP-binding</keyword>
<evidence type="ECO:0000313" key="6">
    <source>
        <dbReference type="EMBL" id="QHU15232.1"/>
    </source>
</evidence>
<proteinExistence type="predicted"/>
<dbReference type="Pfam" id="PF04851">
    <property type="entry name" value="ResIII"/>
    <property type="match status" value="1"/>
</dbReference>
<keyword evidence="1" id="KW-0547">Nucleotide-binding</keyword>
<dbReference type="InterPro" id="IPR050615">
    <property type="entry name" value="ATP-dep_DNA_Helicase"/>
</dbReference>
<evidence type="ECO:0000256" key="4">
    <source>
        <dbReference type="ARBA" id="ARBA00022840"/>
    </source>
</evidence>
<dbReference type="SMART" id="SM00487">
    <property type="entry name" value="DEXDc"/>
    <property type="match status" value="1"/>
</dbReference>
<dbReference type="AlphaFoldDB" id="A0A6C0KB42"/>
<name>A0A6C0KB42_9ZZZZ</name>
<keyword evidence="2" id="KW-0378">Hydrolase</keyword>
<evidence type="ECO:0000256" key="3">
    <source>
        <dbReference type="ARBA" id="ARBA00022806"/>
    </source>
</evidence>
<accession>A0A6C0KB42</accession>
<feature type="domain" description="Helicase ATP-binding" evidence="5">
    <location>
        <begin position="113"/>
        <end position="267"/>
    </location>
</feature>
<dbReference type="InterPro" id="IPR027417">
    <property type="entry name" value="P-loop_NTPase"/>
</dbReference>
<sequence length="469" mass="51836">MEKQIELVDHERILGSTYRVLRETMLPEDVEALGRELTIRTEANAHSLSAPKEVRLMELEDDWVAVPRFFGLQRFGEPDVDVTVRGERRVDSMVFSGSLDASRMQPECASKVAERLDDGGGGTLVMPCGMGKTCVALHCACRFAVRTLVVVPTTVLATQWVDRITFFCPRATAVCMNGAQRLQDTEQYAGCDFVVTTIQTLSLCTIPEPIMQLFGLTIVDEAHGFCAPTFSTAARKIFSARILALSATPERKDGLHEGMPHLLGTIIHRIERPASATTGVRVRRLSYSNPSAREISFERNGQKKVLVAKMITQLASDARRTAAIATTLRSLVAEGRTVLVLSERLCLLEALHSELPEEVCGLLCGRTKPLDRPVVSQRQVILATYGLCREGFDKPSLNTLVMVTPVTNVEQSVGRILRSNAPTKPPLVVDVVDTHSVFFAYAKKRLRYYRAQPGFVVEDVPSKMFCGNK</sequence>
<dbReference type="PANTHER" id="PTHR11274:SF0">
    <property type="entry name" value="GENERAL TRANSCRIPTION AND DNA REPAIR FACTOR IIH HELICASE SUBUNIT XPB"/>
    <property type="match status" value="1"/>
</dbReference>
<protein>
    <recommendedName>
        <fullName evidence="5">Helicase ATP-binding domain-containing protein</fullName>
    </recommendedName>
</protein>
<organism evidence="6">
    <name type="scientific">viral metagenome</name>
    <dbReference type="NCBI Taxonomy" id="1070528"/>
    <lineage>
        <taxon>unclassified sequences</taxon>
        <taxon>metagenomes</taxon>
        <taxon>organismal metagenomes</taxon>
    </lineage>
</organism>
<evidence type="ECO:0000256" key="1">
    <source>
        <dbReference type="ARBA" id="ARBA00022741"/>
    </source>
</evidence>
<dbReference type="PROSITE" id="PS51192">
    <property type="entry name" value="HELICASE_ATP_BIND_1"/>
    <property type="match status" value="1"/>
</dbReference>
<reference evidence="6" key="1">
    <citation type="journal article" date="2020" name="Nature">
        <title>Giant virus diversity and host interactions through global metagenomics.</title>
        <authorList>
            <person name="Schulz F."/>
            <person name="Roux S."/>
            <person name="Paez-Espino D."/>
            <person name="Jungbluth S."/>
            <person name="Walsh D.A."/>
            <person name="Denef V.J."/>
            <person name="McMahon K.D."/>
            <person name="Konstantinidis K.T."/>
            <person name="Eloe-Fadrosh E.A."/>
            <person name="Kyrpides N.C."/>
            <person name="Woyke T."/>
        </authorList>
    </citation>
    <scope>NUCLEOTIDE SEQUENCE</scope>
    <source>
        <strain evidence="6">GVMAG-S-1103017-68</strain>
    </source>
</reference>
<dbReference type="GO" id="GO:0016787">
    <property type="term" value="F:hydrolase activity"/>
    <property type="evidence" value="ECO:0007669"/>
    <property type="project" value="UniProtKB-KW"/>
</dbReference>
<dbReference type="PANTHER" id="PTHR11274">
    <property type="entry name" value="RAD25/XP-B DNA REPAIR HELICASE"/>
    <property type="match status" value="1"/>
</dbReference>
<dbReference type="SUPFAM" id="SSF52540">
    <property type="entry name" value="P-loop containing nucleoside triphosphate hydrolases"/>
    <property type="match status" value="2"/>
</dbReference>
<dbReference type="GO" id="GO:0004386">
    <property type="term" value="F:helicase activity"/>
    <property type="evidence" value="ECO:0007669"/>
    <property type="project" value="UniProtKB-KW"/>
</dbReference>
<dbReference type="Gene3D" id="3.40.50.300">
    <property type="entry name" value="P-loop containing nucleotide triphosphate hydrolases"/>
    <property type="match status" value="2"/>
</dbReference>
<dbReference type="GO" id="GO:0003677">
    <property type="term" value="F:DNA binding"/>
    <property type="evidence" value="ECO:0007669"/>
    <property type="project" value="InterPro"/>
</dbReference>
<dbReference type="InterPro" id="IPR014001">
    <property type="entry name" value="Helicase_ATP-bd"/>
</dbReference>
<dbReference type="GO" id="GO:0005524">
    <property type="term" value="F:ATP binding"/>
    <property type="evidence" value="ECO:0007669"/>
    <property type="project" value="UniProtKB-KW"/>
</dbReference>
<dbReference type="InterPro" id="IPR006935">
    <property type="entry name" value="Helicase/UvrB_N"/>
</dbReference>
<dbReference type="EMBL" id="MN740854">
    <property type="protein sequence ID" value="QHU15232.1"/>
    <property type="molecule type" value="Genomic_DNA"/>
</dbReference>
<evidence type="ECO:0000256" key="2">
    <source>
        <dbReference type="ARBA" id="ARBA00022801"/>
    </source>
</evidence>
<evidence type="ECO:0000259" key="5">
    <source>
        <dbReference type="PROSITE" id="PS51192"/>
    </source>
</evidence>